<dbReference type="SUPFAM" id="SSF103473">
    <property type="entry name" value="MFS general substrate transporter"/>
    <property type="match status" value="1"/>
</dbReference>
<dbReference type="InterPro" id="IPR036259">
    <property type="entry name" value="MFS_trans_sf"/>
</dbReference>
<dbReference type="Pfam" id="PF00083">
    <property type="entry name" value="Sugar_tr"/>
    <property type="match status" value="1"/>
</dbReference>
<dbReference type="InterPro" id="IPR020846">
    <property type="entry name" value="MFS_dom"/>
</dbReference>
<feature type="transmembrane region" description="Helical" evidence="7">
    <location>
        <begin position="369"/>
        <end position="392"/>
    </location>
</feature>
<name>A0ABV6WYN3_9ACTN</name>
<dbReference type="PANTHER" id="PTHR23511">
    <property type="entry name" value="SYNAPTIC VESICLE GLYCOPROTEIN 2"/>
    <property type="match status" value="1"/>
</dbReference>
<feature type="transmembrane region" description="Helical" evidence="7">
    <location>
        <begin position="435"/>
        <end position="455"/>
    </location>
</feature>
<feature type="domain" description="Major facilitator superfamily (MFS) profile" evidence="8">
    <location>
        <begin position="44"/>
        <end position="459"/>
    </location>
</feature>
<evidence type="ECO:0000256" key="6">
    <source>
        <dbReference type="SAM" id="MobiDB-lite"/>
    </source>
</evidence>
<comment type="caution">
    <text evidence="9">The sequence shown here is derived from an EMBL/GenBank/DDBJ whole genome shotgun (WGS) entry which is preliminary data.</text>
</comment>
<feature type="region of interest" description="Disordered" evidence="6">
    <location>
        <begin position="464"/>
        <end position="492"/>
    </location>
</feature>
<dbReference type="PROSITE" id="PS50850">
    <property type="entry name" value="MFS"/>
    <property type="match status" value="1"/>
</dbReference>
<comment type="subcellular location">
    <subcellularLocation>
        <location evidence="1">Cell membrane</location>
        <topology evidence="1">Multi-pass membrane protein</topology>
    </subcellularLocation>
</comment>
<evidence type="ECO:0000256" key="5">
    <source>
        <dbReference type="ARBA" id="ARBA00023136"/>
    </source>
</evidence>
<keyword evidence="4 7" id="KW-1133">Transmembrane helix</keyword>
<accession>A0ABV6WYN3</accession>
<evidence type="ECO:0000256" key="3">
    <source>
        <dbReference type="ARBA" id="ARBA00022692"/>
    </source>
</evidence>
<evidence type="ECO:0000313" key="9">
    <source>
        <dbReference type="EMBL" id="MFC1431079.1"/>
    </source>
</evidence>
<dbReference type="RefSeq" id="WP_380551259.1">
    <property type="nucleotide sequence ID" value="NZ_JBHEZY010000003.1"/>
</dbReference>
<reference evidence="9 10" key="1">
    <citation type="submission" date="2024-09" db="EMBL/GenBank/DDBJ databases">
        <authorList>
            <person name="Lee S.D."/>
        </authorList>
    </citation>
    <scope>NUCLEOTIDE SEQUENCE [LARGE SCALE GENOMIC DNA]</scope>
    <source>
        <strain evidence="9 10">N1-3</strain>
    </source>
</reference>
<keyword evidence="5 7" id="KW-0472">Membrane</keyword>
<keyword evidence="3 7" id="KW-0812">Transmembrane</keyword>
<dbReference type="InterPro" id="IPR005828">
    <property type="entry name" value="MFS_sugar_transport-like"/>
</dbReference>
<evidence type="ECO:0000256" key="1">
    <source>
        <dbReference type="ARBA" id="ARBA00004651"/>
    </source>
</evidence>
<evidence type="ECO:0000256" key="7">
    <source>
        <dbReference type="SAM" id="Phobius"/>
    </source>
</evidence>
<feature type="transmembrane region" description="Helical" evidence="7">
    <location>
        <begin position="168"/>
        <end position="189"/>
    </location>
</feature>
<evidence type="ECO:0000256" key="2">
    <source>
        <dbReference type="ARBA" id="ARBA00022448"/>
    </source>
</evidence>
<dbReference type="CDD" id="cd17316">
    <property type="entry name" value="MFS_SV2_like"/>
    <property type="match status" value="1"/>
</dbReference>
<sequence>MTTPSPPPAARPADCPTSTPVALAEFSVAARLNRLPITSLHRRATAVIGLGLFFDLYEAFLAGVLSTALVKDFHVTTGQLPWLLGSAFLGAFAGAVLLPTLADRVGRRRAFMLTLALYSVASLAGAFSPDLWWLVAARFVAGIGIGAELPVADTYLADLLPQRQRGRYIAWAYTLAFCGVPVVGLLGRFLVPHPQLGIEGWRWLLALGSLGAAVVWLLRRNLPESPRWLEAVGRHEEANRITAAMEQQATAQGPLDPPQLDVDPPGAQPLSALLQPPLRSRSIMLWIFQALQSFGYYGFGTLVPLVLAAKGYSVVTSLGYTATAFFGYPLGSLLSIPLIERVERKWLITASAGAMALLGLGFAEAARPWQIVACGLAYTMVSNVFSNGFHIYQTELFPTQLRATATGSAYSLSRLSTAVMPFIMVPLLHRGGPGWVFAVAAVAMATVAGTVAALGPRTNAQALEHSGAAVPPTDRRPRGQDDAPALQDTTVR</sequence>
<keyword evidence="2" id="KW-0813">Transport</keyword>
<evidence type="ECO:0000313" key="10">
    <source>
        <dbReference type="Proteomes" id="UP001592530"/>
    </source>
</evidence>
<evidence type="ECO:0000259" key="8">
    <source>
        <dbReference type="PROSITE" id="PS50850"/>
    </source>
</evidence>
<feature type="transmembrane region" description="Helical" evidence="7">
    <location>
        <begin position="201"/>
        <end position="218"/>
    </location>
</feature>
<feature type="transmembrane region" description="Helical" evidence="7">
    <location>
        <begin position="318"/>
        <end position="339"/>
    </location>
</feature>
<evidence type="ECO:0000256" key="4">
    <source>
        <dbReference type="ARBA" id="ARBA00022989"/>
    </source>
</evidence>
<feature type="transmembrane region" description="Helical" evidence="7">
    <location>
        <begin position="44"/>
        <end position="68"/>
    </location>
</feature>
<protein>
    <submittedName>
        <fullName evidence="9">MFS transporter</fullName>
    </submittedName>
</protein>
<dbReference type="EMBL" id="JBHEZY010000003">
    <property type="protein sequence ID" value="MFC1431079.1"/>
    <property type="molecule type" value="Genomic_DNA"/>
</dbReference>
<feature type="transmembrane region" description="Helical" evidence="7">
    <location>
        <begin position="412"/>
        <end position="429"/>
    </location>
</feature>
<feature type="transmembrane region" description="Helical" evidence="7">
    <location>
        <begin position="346"/>
        <end position="363"/>
    </location>
</feature>
<feature type="transmembrane region" description="Helical" evidence="7">
    <location>
        <begin position="283"/>
        <end position="306"/>
    </location>
</feature>
<dbReference type="Gene3D" id="1.20.1250.20">
    <property type="entry name" value="MFS general substrate transporter like domains"/>
    <property type="match status" value="1"/>
</dbReference>
<gene>
    <name evidence="9" type="ORF">ACEZDB_10490</name>
</gene>
<proteinExistence type="predicted"/>
<dbReference type="PANTHER" id="PTHR23511:SF34">
    <property type="entry name" value="SYNAPTIC VESICLE GLYCOPROTEIN 2"/>
    <property type="match status" value="1"/>
</dbReference>
<dbReference type="Proteomes" id="UP001592530">
    <property type="component" value="Unassembled WGS sequence"/>
</dbReference>
<organism evidence="9 10">
    <name type="scientific">Streptacidiphilus alkalitolerans</name>
    <dbReference type="NCBI Taxonomy" id="3342712"/>
    <lineage>
        <taxon>Bacteria</taxon>
        <taxon>Bacillati</taxon>
        <taxon>Actinomycetota</taxon>
        <taxon>Actinomycetes</taxon>
        <taxon>Kitasatosporales</taxon>
        <taxon>Streptomycetaceae</taxon>
        <taxon>Streptacidiphilus</taxon>
    </lineage>
</organism>
<feature type="transmembrane region" description="Helical" evidence="7">
    <location>
        <begin position="80"/>
        <end position="98"/>
    </location>
</feature>